<name>A0A449I5R0_9BACE</name>
<dbReference type="AlphaFoldDB" id="A0A449I5R0"/>
<evidence type="ECO:0000313" key="3">
    <source>
        <dbReference type="Proteomes" id="UP000396835"/>
    </source>
</evidence>
<dbReference type="Pfam" id="PF19783">
    <property type="entry name" value="DUF6268"/>
    <property type="match status" value="1"/>
</dbReference>
<reference evidence="2 3" key="1">
    <citation type="submission" date="2019-02" db="EMBL/GenBank/DDBJ databases">
        <authorList>
            <consortium name="Pathogen Informatics"/>
        </authorList>
    </citation>
    <scope>NUCLEOTIDE SEQUENCE [LARGE SCALE GENOMIC DNA]</scope>
    <source>
        <strain evidence="2 3">3012STDY7078512</strain>
    </source>
</reference>
<feature type="domain" description="DUF6268" evidence="1">
    <location>
        <begin position="48"/>
        <end position="327"/>
    </location>
</feature>
<protein>
    <recommendedName>
        <fullName evidence="1">DUF6268 domain-containing protein</fullName>
    </recommendedName>
</protein>
<proteinExistence type="predicted"/>
<gene>
    <name evidence="2" type="ORF">NCTC7812_02339</name>
</gene>
<evidence type="ECO:0000259" key="1">
    <source>
        <dbReference type="Pfam" id="PF19783"/>
    </source>
</evidence>
<sequence>MLKTCCLSIFFKAYCFIQYLCVKNNTIMDQRIIRIYVFMLFLLSGKANIFAQIQLKSEYIAPSVYKNENGNKIGGEGNLQTFEGSAKLPLYVRKNENGRLTAWIVALGGTYASMKNKEMPSNFTEKELMNAQMGIMHLRPLNENWSILAILGAGMYTSDLNKLSGSSFLGQGGVLFIRHANKNLDWGAGIALNNALGYPMIFPSLYLDWKIEGKYKFKLSMYNTFEAEISTRFSKSFYLGIHAESKGLMAAVEKNGSKKYFVMQYGYIGIQPEFRIGQYISIPIVGGIVASREAYFRSRTLKAFFSSKDNYPHFGVSPYFSIGIRYGL</sequence>
<organism evidence="2 3">
    <name type="scientific">Prevotella heparinolytica</name>
    <dbReference type="NCBI Taxonomy" id="28113"/>
    <lineage>
        <taxon>Bacteria</taxon>
        <taxon>Pseudomonadati</taxon>
        <taxon>Bacteroidota</taxon>
        <taxon>Bacteroidia</taxon>
        <taxon>Bacteroidales</taxon>
        <taxon>Bacteroidaceae</taxon>
        <taxon>Bacteroides</taxon>
    </lineage>
</organism>
<dbReference type="Proteomes" id="UP000396835">
    <property type="component" value="Unassembled WGS sequence"/>
</dbReference>
<accession>A0A449I5R0</accession>
<dbReference type="InterPro" id="IPR046235">
    <property type="entry name" value="DUF6268"/>
</dbReference>
<dbReference type="EMBL" id="CAACYH010000004">
    <property type="protein sequence ID" value="VFB14774.1"/>
    <property type="molecule type" value="Genomic_DNA"/>
</dbReference>
<evidence type="ECO:0000313" key="2">
    <source>
        <dbReference type="EMBL" id="VFB14774.1"/>
    </source>
</evidence>